<dbReference type="EMBL" id="RKKU01000001">
    <property type="protein sequence ID" value="ROZ88452.1"/>
    <property type="molecule type" value="Genomic_DNA"/>
</dbReference>
<evidence type="ECO:0000313" key="2">
    <source>
        <dbReference type="EMBL" id="ROZ88452.1"/>
    </source>
</evidence>
<dbReference type="Proteomes" id="UP000275199">
    <property type="component" value="Unassembled WGS sequence"/>
</dbReference>
<sequence length="246" mass="26846">MAGDWIKFEVATLDKPEVCQIADMADIDIDAVVGKLLRVWGWFDQQTENGNAPSVTKKLLNRLVGVNNFCECMVSVGWMDDDGKSISLPNFCRHNGKTAKNRALTAKRVASHKVVTANANAKGNAESVSDPVETALPKEEKILNPSLSQGAACGMPLKWAPPDRLLAAYAKTAGVPLELFTTEAIGQFIVHHNAKRTIKTEAEFVSGLVNWIKRDKANAQRVVPFPSGRPQLPDPDDTSWIKGVEV</sequence>
<comment type="caution">
    <text evidence="2">The sequence shown here is derived from an EMBL/GenBank/DDBJ whole genome shotgun (WGS) entry which is preliminary data.</text>
</comment>
<protein>
    <recommendedName>
        <fullName evidence="1">DnaT DNA-binding domain-containing protein</fullName>
    </recommendedName>
</protein>
<dbReference type="Pfam" id="PF17948">
    <property type="entry name" value="DnaT"/>
    <property type="match status" value="1"/>
</dbReference>
<reference evidence="2 3" key="1">
    <citation type="submission" date="2018-11" db="EMBL/GenBank/DDBJ databases">
        <authorList>
            <person name="Jang G.I."/>
            <person name="Hwang C.Y."/>
        </authorList>
    </citation>
    <scope>NUCLEOTIDE SEQUENCE [LARGE SCALE GENOMIC DNA]</scope>
    <source>
        <strain evidence="2 3">SSM26</strain>
    </source>
</reference>
<gene>
    <name evidence="2" type="ORF">EF096_01815</name>
</gene>
<accession>A0ABX9XSB1</accession>
<name>A0ABX9XSB1_9PSED</name>
<proteinExistence type="predicted"/>
<dbReference type="Gene3D" id="1.10.8.1180">
    <property type="match status" value="1"/>
</dbReference>
<feature type="domain" description="DnaT DNA-binding" evidence="1">
    <location>
        <begin position="155"/>
        <end position="220"/>
    </location>
</feature>
<evidence type="ECO:0000313" key="3">
    <source>
        <dbReference type="Proteomes" id="UP000275199"/>
    </source>
</evidence>
<keyword evidence="3" id="KW-1185">Reference proteome</keyword>
<evidence type="ECO:0000259" key="1">
    <source>
        <dbReference type="Pfam" id="PF17948"/>
    </source>
</evidence>
<organism evidence="2 3">
    <name type="scientific">Pseudomonas neustonica</name>
    <dbReference type="NCBI Taxonomy" id="2487346"/>
    <lineage>
        <taxon>Bacteria</taxon>
        <taxon>Pseudomonadati</taxon>
        <taxon>Pseudomonadota</taxon>
        <taxon>Gammaproteobacteria</taxon>
        <taxon>Pseudomonadales</taxon>
        <taxon>Pseudomonadaceae</taxon>
        <taxon>Pseudomonas</taxon>
    </lineage>
</organism>
<dbReference type="RefSeq" id="WP_123887890.1">
    <property type="nucleotide sequence ID" value="NZ_RKKU01000001.1"/>
</dbReference>
<dbReference type="InterPro" id="IPR040480">
    <property type="entry name" value="DnaT_DNA_bind"/>
</dbReference>